<accession>A0ACB8CGR5</accession>
<organism evidence="1 2">
    <name type="scientific">Dermacentor silvarum</name>
    <name type="common">Tick</name>
    <dbReference type="NCBI Taxonomy" id="543639"/>
    <lineage>
        <taxon>Eukaryota</taxon>
        <taxon>Metazoa</taxon>
        <taxon>Ecdysozoa</taxon>
        <taxon>Arthropoda</taxon>
        <taxon>Chelicerata</taxon>
        <taxon>Arachnida</taxon>
        <taxon>Acari</taxon>
        <taxon>Parasitiformes</taxon>
        <taxon>Ixodida</taxon>
        <taxon>Ixodoidea</taxon>
        <taxon>Ixodidae</taxon>
        <taxon>Rhipicephalinae</taxon>
        <taxon>Dermacentor</taxon>
    </lineage>
</organism>
<protein>
    <submittedName>
        <fullName evidence="1">Uncharacterized protein</fullName>
    </submittedName>
</protein>
<reference evidence="1" key="1">
    <citation type="submission" date="2020-05" db="EMBL/GenBank/DDBJ databases">
        <title>Large-scale comparative analyses of tick genomes elucidate their genetic diversity and vector capacities.</title>
        <authorList>
            <person name="Jia N."/>
            <person name="Wang J."/>
            <person name="Shi W."/>
            <person name="Du L."/>
            <person name="Sun Y."/>
            <person name="Zhan W."/>
            <person name="Jiang J."/>
            <person name="Wang Q."/>
            <person name="Zhang B."/>
            <person name="Ji P."/>
            <person name="Sakyi L.B."/>
            <person name="Cui X."/>
            <person name="Yuan T."/>
            <person name="Jiang B."/>
            <person name="Yang W."/>
            <person name="Lam T.T.-Y."/>
            <person name="Chang Q."/>
            <person name="Ding S."/>
            <person name="Wang X."/>
            <person name="Zhu J."/>
            <person name="Ruan X."/>
            <person name="Zhao L."/>
            <person name="Wei J."/>
            <person name="Que T."/>
            <person name="Du C."/>
            <person name="Cheng J."/>
            <person name="Dai P."/>
            <person name="Han X."/>
            <person name="Huang E."/>
            <person name="Gao Y."/>
            <person name="Liu J."/>
            <person name="Shao H."/>
            <person name="Ye R."/>
            <person name="Li L."/>
            <person name="Wei W."/>
            <person name="Wang X."/>
            <person name="Wang C."/>
            <person name="Yang T."/>
            <person name="Huo Q."/>
            <person name="Li W."/>
            <person name="Guo W."/>
            <person name="Chen H."/>
            <person name="Zhou L."/>
            <person name="Ni X."/>
            <person name="Tian J."/>
            <person name="Zhou Y."/>
            <person name="Sheng Y."/>
            <person name="Liu T."/>
            <person name="Pan Y."/>
            <person name="Xia L."/>
            <person name="Li J."/>
            <person name="Zhao F."/>
            <person name="Cao W."/>
        </authorList>
    </citation>
    <scope>NUCLEOTIDE SEQUENCE</scope>
    <source>
        <strain evidence="1">Dsil-2018</strain>
    </source>
</reference>
<keyword evidence="2" id="KW-1185">Reference proteome</keyword>
<dbReference type="Proteomes" id="UP000821865">
    <property type="component" value="Chromosome 7"/>
</dbReference>
<gene>
    <name evidence="1" type="ORF">HPB49_018852</name>
</gene>
<comment type="caution">
    <text evidence="1">The sequence shown here is derived from an EMBL/GenBank/DDBJ whole genome shotgun (WGS) entry which is preliminary data.</text>
</comment>
<evidence type="ECO:0000313" key="1">
    <source>
        <dbReference type="EMBL" id="KAH7941955.1"/>
    </source>
</evidence>
<sequence>MLYALVSHSYSSNDSVRPIEKEFVWAGRRLRMLVDTGSAISVIPKRVFKSHMQWWPTLEKTSLRLPCFLGPLPVLGRMTMKVKCGNTQVDSSL</sequence>
<name>A0ACB8CGR5_DERSI</name>
<proteinExistence type="predicted"/>
<evidence type="ECO:0000313" key="2">
    <source>
        <dbReference type="Proteomes" id="UP000821865"/>
    </source>
</evidence>
<dbReference type="EMBL" id="CM023476">
    <property type="protein sequence ID" value="KAH7941955.1"/>
    <property type="molecule type" value="Genomic_DNA"/>
</dbReference>